<reference evidence="6" key="3">
    <citation type="submission" date="2017-10" db="EMBL/GenBank/DDBJ databases">
        <authorList>
            <person name="Vrbovska V."/>
            <person name="Kovarovic V."/>
            <person name="Indrakova A."/>
        </authorList>
    </citation>
    <scope>NUCLEOTIDE SEQUENCE</scope>
    <source>
        <strain evidence="6">CCM 8730</strain>
    </source>
</reference>
<keyword evidence="2 5" id="KW-0812">Transmembrane</keyword>
<dbReference type="AlphaFoldDB" id="A0A2C6WD37"/>
<dbReference type="PANTHER" id="PTHR39157:SF1">
    <property type="entry name" value="DOXX FAMILY PROTEIN"/>
    <property type="match status" value="1"/>
</dbReference>
<comment type="subcellular location">
    <subcellularLocation>
        <location evidence="1">Membrane</location>
        <topology evidence="1">Multi-pass membrane protein</topology>
    </subcellularLocation>
</comment>
<keyword evidence="9" id="KW-1185">Reference proteome</keyword>
<dbReference type="Pfam" id="PF07681">
    <property type="entry name" value="DoxX"/>
    <property type="match status" value="1"/>
</dbReference>
<reference evidence="6" key="1">
    <citation type="journal article" date="2017" name="Appl. Environ. Microbiol.">
        <title>Staphylococcus edaphicus sp. nov., isolated in Antarctica, harbours mecC gene and genomic islands with suspected role in adaptation to extreme environment.</title>
        <authorList>
            <person name="Pantucek R."/>
            <person name="Sedlacek I."/>
            <person name="Indrakova A."/>
            <person name="Vrbovska V."/>
            <person name="Maslanova I."/>
            <person name="Kovarovic V."/>
            <person name="Svec P."/>
            <person name="Kralova S."/>
            <person name="Kristofova L."/>
            <person name="Keklakova J."/>
            <person name="Petras P."/>
            <person name="Doskar J."/>
        </authorList>
    </citation>
    <scope>NUCLEOTIDE SEQUENCE</scope>
    <source>
        <strain evidence="6">CCM 8730</strain>
    </source>
</reference>
<evidence type="ECO:0000313" key="7">
    <source>
        <dbReference type="EMBL" id="UQW81682.1"/>
    </source>
</evidence>
<dbReference type="GO" id="GO:0016020">
    <property type="term" value="C:membrane"/>
    <property type="evidence" value="ECO:0007669"/>
    <property type="project" value="UniProtKB-SubCell"/>
</dbReference>
<evidence type="ECO:0000256" key="2">
    <source>
        <dbReference type="ARBA" id="ARBA00022692"/>
    </source>
</evidence>
<evidence type="ECO:0000313" key="9">
    <source>
        <dbReference type="Proteomes" id="UP001056588"/>
    </source>
</evidence>
<dbReference type="EMBL" id="MRZN01000025">
    <property type="protein sequence ID" value="PHK48758.1"/>
    <property type="molecule type" value="Genomic_DNA"/>
</dbReference>
<evidence type="ECO:0000256" key="4">
    <source>
        <dbReference type="ARBA" id="ARBA00023136"/>
    </source>
</evidence>
<reference evidence="8" key="2">
    <citation type="submission" date="2017-10" db="EMBL/GenBank/DDBJ databases">
        <title>Staphylococcus edaphicus sp. nov., isolated in Antarctica, harbouring mecC gene and genomic islands essential in adaptation to extreme environment.</title>
        <authorList>
            <person name="Pantucek R."/>
            <person name="Sedlacek I."/>
            <person name="Indrakova A."/>
            <person name="Vrbovska V."/>
            <person name="Maslanova I."/>
            <person name="Kovarovic V."/>
            <person name="Svec P."/>
            <person name="Kralova S."/>
            <person name="Kristofova L."/>
            <person name="Keklakova J."/>
            <person name="Petras P."/>
            <person name="Doskar J."/>
        </authorList>
    </citation>
    <scope>NUCLEOTIDE SEQUENCE [LARGE SCALE GENOMIC DNA]</scope>
    <source>
        <strain evidence="8">CCM 5085</strain>
    </source>
</reference>
<dbReference type="InterPro" id="IPR032808">
    <property type="entry name" value="DoxX"/>
</dbReference>
<dbReference type="OrthoDB" id="26941at2"/>
<accession>A0A2C6WD37</accession>
<evidence type="ECO:0000256" key="1">
    <source>
        <dbReference type="ARBA" id="ARBA00004141"/>
    </source>
</evidence>
<gene>
    <name evidence="6" type="ORF">BTJ66_12035</name>
    <name evidence="7" type="ORF">MNY58_00785</name>
</gene>
<evidence type="ECO:0000256" key="5">
    <source>
        <dbReference type="SAM" id="Phobius"/>
    </source>
</evidence>
<dbReference type="EMBL" id="CP093217">
    <property type="protein sequence ID" value="UQW81682.1"/>
    <property type="molecule type" value="Genomic_DNA"/>
</dbReference>
<evidence type="ECO:0000256" key="3">
    <source>
        <dbReference type="ARBA" id="ARBA00022989"/>
    </source>
</evidence>
<keyword evidence="3 5" id="KW-1133">Transmembrane helix</keyword>
<feature type="transmembrane region" description="Helical" evidence="5">
    <location>
        <begin position="114"/>
        <end position="136"/>
    </location>
</feature>
<feature type="transmembrane region" description="Helical" evidence="5">
    <location>
        <begin position="75"/>
        <end position="102"/>
    </location>
</feature>
<reference evidence="7" key="4">
    <citation type="submission" date="2022-03" db="EMBL/GenBank/DDBJ databases">
        <title>Complete Genome Sequence of Staphylococcus edaphicus strain CCM 8731.</title>
        <authorList>
            <person name="Rimmer C.O."/>
            <person name="Thomas J.C."/>
        </authorList>
    </citation>
    <scope>NUCLEOTIDE SEQUENCE</scope>
    <source>
        <strain evidence="7">CCM 8731</strain>
    </source>
</reference>
<proteinExistence type="predicted"/>
<sequence>MRMISKFIILIVRLGSGFYMLFQGWDKITGGFAIDGLVSVIKDNDDSPQWFKFFFETVIAHNLELFKWMVQLGEIAIGLGLILGIFSYAASFFGVFVMLNYILADMIFTYPIQLFFFIILLMNKNILNTISLNHFIKRKQLRNDENAPRSYSG</sequence>
<evidence type="ECO:0000313" key="8">
    <source>
        <dbReference type="Proteomes" id="UP000223828"/>
    </source>
</evidence>
<dbReference type="PANTHER" id="PTHR39157">
    <property type="entry name" value="INTEGRAL MEMBRANE PROTEIN-RELATED"/>
    <property type="match status" value="1"/>
</dbReference>
<protein>
    <submittedName>
        <fullName evidence="6">DoxX family protein</fullName>
    </submittedName>
</protein>
<organism evidence="6 8">
    <name type="scientific">Staphylococcus edaphicus</name>
    <dbReference type="NCBI Taxonomy" id="1955013"/>
    <lineage>
        <taxon>Bacteria</taxon>
        <taxon>Bacillati</taxon>
        <taxon>Bacillota</taxon>
        <taxon>Bacilli</taxon>
        <taxon>Bacillales</taxon>
        <taxon>Staphylococcaceae</taxon>
        <taxon>Staphylococcus</taxon>
    </lineage>
</organism>
<evidence type="ECO:0000313" key="6">
    <source>
        <dbReference type="EMBL" id="PHK48758.1"/>
    </source>
</evidence>
<keyword evidence="4 5" id="KW-0472">Membrane</keyword>
<dbReference type="RefSeq" id="WP_099091187.1">
    <property type="nucleotide sequence ID" value="NZ_CP093217.1"/>
</dbReference>
<name>A0A2C6WD37_9STAP</name>
<dbReference type="Proteomes" id="UP001056588">
    <property type="component" value="Chromosome"/>
</dbReference>
<dbReference type="Proteomes" id="UP000223828">
    <property type="component" value="Unassembled WGS sequence"/>
</dbReference>